<dbReference type="InParanoid" id="A0A165NW70"/>
<feature type="region of interest" description="Disordered" evidence="1">
    <location>
        <begin position="296"/>
        <end position="327"/>
    </location>
</feature>
<feature type="compositionally biased region" description="Basic and acidic residues" evidence="1">
    <location>
        <begin position="296"/>
        <end position="317"/>
    </location>
</feature>
<dbReference type="AlphaFoldDB" id="A0A165NW70"/>
<dbReference type="Proteomes" id="UP000077266">
    <property type="component" value="Unassembled WGS sequence"/>
</dbReference>
<name>A0A165NW70_EXIGL</name>
<protein>
    <submittedName>
        <fullName evidence="3">Uncharacterized protein</fullName>
    </submittedName>
</protein>
<feature type="transmembrane region" description="Helical" evidence="2">
    <location>
        <begin position="217"/>
        <end position="239"/>
    </location>
</feature>
<reference evidence="3 4" key="1">
    <citation type="journal article" date="2016" name="Mol. Biol. Evol.">
        <title>Comparative Genomics of Early-Diverging Mushroom-Forming Fungi Provides Insights into the Origins of Lignocellulose Decay Capabilities.</title>
        <authorList>
            <person name="Nagy L.G."/>
            <person name="Riley R."/>
            <person name="Tritt A."/>
            <person name="Adam C."/>
            <person name="Daum C."/>
            <person name="Floudas D."/>
            <person name="Sun H."/>
            <person name="Yadav J.S."/>
            <person name="Pangilinan J."/>
            <person name="Larsson K.H."/>
            <person name="Matsuura K."/>
            <person name="Barry K."/>
            <person name="Labutti K."/>
            <person name="Kuo R."/>
            <person name="Ohm R.A."/>
            <person name="Bhattacharya S.S."/>
            <person name="Shirouzu T."/>
            <person name="Yoshinaga Y."/>
            <person name="Martin F.M."/>
            <person name="Grigoriev I.V."/>
            <person name="Hibbett D.S."/>
        </authorList>
    </citation>
    <scope>NUCLEOTIDE SEQUENCE [LARGE SCALE GENOMIC DNA]</scope>
    <source>
        <strain evidence="3 4">HHB12029</strain>
    </source>
</reference>
<sequence length="327" mass="36270">MHIPTPVGGTPLHVDGVPSIIFAVAYGLLFPFILARMFRPGRRSILLVGTSVFAIERVVVYALRATQAYNPAKQTSGGLLIYLQLSFAQGYITMAQDTVPLLRVLLVHATNPPDVIEPRHEDGAETVVDPTDQPRTRFWVRRASDILNLSFMAATIPNGVQGAKYKDALHDQRSADKLQRFRYASTSVTVVLMLIIAMWTLCAYFRMANVRRAACAISILTAISLQLPVAINRLAVMHYTIPDLLFTGPGSQQSSGAKALFYVFHCLPEWLAAALLVLPNTRQLFRTGPWGDWRGHDGQKGCAEARKERREEREGKRLAITNTSSQV</sequence>
<evidence type="ECO:0000256" key="1">
    <source>
        <dbReference type="SAM" id="MobiDB-lite"/>
    </source>
</evidence>
<evidence type="ECO:0000313" key="3">
    <source>
        <dbReference type="EMBL" id="KZW01307.1"/>
    </source>
</evidence>
<evidence type="ECO:0000256" key="2">
    <source>
        <dbReference type="SAM" id="Phobius"/>
    </source>
</evidence>
<gene>
    <name evidence="3" type="ORF">EXIGLDRAFT_603040</name>
</gene>
<dbReference type="EMBL" id="KV425894">
    <property type="protein sequence ID" value="KZW01307.1"/>
    <property type="molecule type" value="Genomic_DNA"/>
</dbReference>
<keyword evidence="2" id="KW-0472">Membrane</keyword>
<keyword evidence="4" id="KW-1185">Reference proteome</keyword>
<proteinExistence type="predicted"/>
<feature type="transmembrane region" description="Helical" evidence="2">
    <location>
        <begin position="20"/>
        <end position="38"/>
    </location>
</feature>
<dbReference type="OrthoDB" id="2562239at2759"/>
<keyword evidence="2" id="KW-0812">Transmembrane</keyword>
<feature type="transmembrane region" description="Helical" evidence="2">
    <location>
        <begin position="183"/>
        <end position="205"/>
    </location>
</feature>
<organism evidence="3 4">
    <name type="scientific">Exidia glandulosa HHB12029</name>
    <dbReference type="NCBI Taxonomy" id="1314781"/>
    <lineage>
        <taxon>Eukaryota</taxon>
        <taxon>Fungi</taxon>
        <taxon>Dikarya</taxon>
        <taxon>Basidiomycota</taxon>
        <taxon>Agaricomycotina</taxon>
        <taxon>Agaricomycetes</taxon>
        <taxon>Auriculariales</taxon>
        <taxon>Exidiaceae</taxon>
        <taxon>Exidia</taxon>
    </lineage>
</organism>
<accession>A0A165NW70</accession>
<keyword evidence="2" id="KW-1133">Transmembrane helix</keyword>
<feature type="transmembrane region" description="Helical" evidence="2">
    <location>
        <begin position="259"/>
        <end position="278"/>
    </location>
</feature>
<evidence type="ECO:0000313" key="4">
    <source>
        <dbReference type="Proteomes" id="UP000077266"/>
    </source>
</evidence>